<dbReference type="InterPro" id="IPR029052">
    <property type="entry name" value="Metallo-depent_PP-like"/>
</dbReference>
<dbReference type="Gene3D" id="3.60.21.10">
    <property type="match status" value="1"/>
</dbReference>
<dbReference type="GO" id="GO:0016787">
    <property type="term" value="F:hydrolase activity"/>
    <property type="evidence" value="ECO:0007669"/>
    <property type="project" value="InterPro"/>
</dbReference>
<accession>A0A0S4KJG1</accession>
<dbReference type="InterPro" id="IPR004843">
    <property type="entry name" value="Calcineurin-like_PHP"/>
</dbReference>
<dbReference type="OrthoDB" id="5976022at2759"/>
<evidence type="ECO:0000259" key="2">
    <source>
        <dbReference type="Pfam" id="PF00149"/>
    </source>
</evidence>
<name>A0A0S4KJG1_BODSA</name>
<keyword evidence="4" id="KW-1185">Reference proteome</keyword>
<evidence type="ECO:0000256" key="1">
    <source>
        <dbReference type="SAM" id="Phobius"/>
    </source>
</evidence>
<gene>
    <name evidence="3" type="ORF">BSAL_88130</name>
</gene>
<dbReference type="AlphaFoldDB" id="A0A0S4KJG1"/>
<dbReference type="PANTHER" id="PTHR46546">
    <property type="entry name" value="SHEWANELLA-LIKE PROTEIN PHOSPHATASE 1"/>
    <property type="match status" value="1"/>
</dbReference>
<dbReference type="VEuPathDB" id="TriTrypDB:BSAL_88130"/>
<dbReference type="Pfam" id="PF00149">
    <property type="entry name" value="Metallophos"/>
    <property type="match status" value="1"/>
</dbReference>
<dbReference type="EMBL" id="CYKH01001107">
    <property type="protein sequence ID" value="CUI14421.1"/>
    <property type="molecule type" value="Genomic_DNA"/>
</dbReference>
<feature type="transmembrane region" description="Helical" evidence="1">
    <location>
        <begin position="331"/>
        <end position="349"/>
    </location>
</feature>
<evidence type="ECO:0000313" key="3">
    <source>
        <dbReference type="EMBL" id="CUI14421.1"/>
    </source>
</evidence>
<proteinExistence type="predicted"/>
<reference evidence="4" key="1">
    <citation type="submission" date="2015-09" db="EMBL/GenBank/DDBJ databases">
        <authorList>
            <consortium name="Pathogen Informatics"/>
        </authorList>
    </citation>
    <scope>NUCLEOTIDE SEQUENCE [LARGE SCALE GENOMIC DNA]</scope>
    <source>
        <strain evidence="4">Lake Konstanz</strain>
    </source>
</reference>
<dbReference type="Proteomes" id="UP000051952">
    <property type="component" value="Unassembled WGS sequence"/>
</dbReference>
<keyword evidence="1" id="KW-1133">Transmembrane helix</keyword>
<organism evidence="3 4">
    <name type="scientific">Bodo saltans</name>
    <name type="common">Flagellated protozoan</name>
    <dbReference type="NCBI Taxonomy" id="75058"/>
    <lineage>
        <taxon>Eukaryota</taxon>
        <taxon>Discoba</taxon>
        <taxon>Euglenozoa</taxon>
        <taxon>Kinetoplastea</taxon>
        <taxon>Metakinetoplastina</taxon>
        <taxon>Eubodonida</taxon>
        <taxon>Bodonidae</taxon>
        <taxon>Bodo</taxon>
    </lineage>
</organism>
<sequence length="372" mass="40903">MVRHRPDLNVISSFLIVVCIAWSCVASRRLVAVGDLHGDLNQTLSILRLTGLIDDRKHWIGGNTILVQVGDVLDVGPNDIDIVKLFMKLGRQASAAGGSVEQLLGNHEIRNLRGDFTAVNDDLLAAEGGAEGRRHLLSMSTPVGQYLRTRNAIFHHGRFLFMHGGFSSSTVSLITSLDNIPVFNDAVRNALTSGSPTSQMGKEGLNLNETDEDAVKNPILVRSLLNVKCGELHRVLETHFKSITTVVVGHVPHDADDFDHWNLCDGALVDIDFGMSTWKKGEPGAVAALQIYEDNDTMVLVRNEHVVLPRWLPDFEEVRVGFENAPFPVKLISVAAFSLLCFLVGVSIASRIQARRDARVEEEPTPQQYGTF</sequence>
<dbReference type="OMA" id="ATWHVQL"/>
<protein>
    <submittedName>
        <fullName evidence="3">Kinetoplastid-specific phosphatase, putative</fullName>
    </submittedName>
</protein>
<dbReference type="SUPFAM" id="SSF56300">
    <property type="entry name" value="Metallo-dependent phosphatases"/>
    <property type="match status" value="1"/>
</dbReference>
<dbReference type="PANTHER" id="PTHR46546:SF6">
    <property type="entry name" value="PROTEIN PHOSPHATASE, PUTATIVE-RELATED"/>
    <property type="match status" value="1"/>
</dbReference>
<feature type="domain" description="Calcineurin-like phosphoesterase" evidence="2">
    <location>
        <begin position="29"/>
        <end position="187"/>
    </location>
</feature>
<evidence type="ECO:0000313" key="4">
    <source>
        <dbReference type="Proteomes" id="UP000051952"/>
    </source>
</evidence>
<keyword evidence="1" id="KW-0472">Membrane</keyword>
<keyword evidence="1" id="KW-0812">Transmembrane</keyword>